<dbReference type="GO" id="GO:0015179">
    <property type="term" value="F:L-amino acid transmembrane transporter activity"/>
    <property type="evidence" value="ECO:0007669"/>
    <property type="project" value="TreeGrafter"/>
</dbReference>
<dbReference type="EnsemblMetazoa" id="CLYHEMT012835.4">
    <property type="protein sequence ID" value="CLYHEMP012835.4"/>
    <property type="gene ID" value="CLYHEMG012835"/>
</dbReference>
<sequence length="175" mass="18611">MAAEDSNRLLSNGENEKELSEVNGIEAKVMGTEKDELFAKIEEDSGTGLKRQVNLLGGICLLVGTIIGSGIFASPTTIAERVQSPGATLLVWTGCGLIAMFGALCYVELGTMYPNESGGEYIYIQKAFGDLPAFLLAFTSVSIIKPSSMALIALTCGDYLMVAISNLNPHQILQN</sequence>
<dbReference type="InterPro" id="IPR050598">
    <property type="entry name" value="AminoAcid_Transporter"/>
</dbReference>
<evidence type="ECO:0000313" key="7">
    <source>
        <dbReference type="Proteomes" id="UP000594262"/>
    </source>
</evidence>
<feature type="transmembrane region" description="Helical" evidence="5">
    <location>
        <begin position="86"/>
        <end position="107"/>
    </location>
</feature>
<comment type="subcellular location">
    <subcellularLocation>
        <location evidence="1">Membrane</location>
        <topology evidence="1">Multi-pass membrane protein</topology>
    </subcellularLocation>
</comment>
<name>A0A7M5WTC4_9CNID</name>
<evidence type="ECO:0000313" key="6">
    <source>
        <dbReference type="EnsemblMetazoa" id="CLYHEMP012835.4"/>
    </source>
</evidence>
<feature type="transmembrane region" description="Helical" evidence="5">
    <location>
        <begin position="55"/>
        <end position="74"/>
    </location>
</feature>
<keyword evidence="7" id="KW-1185">Reference proteome</keyword>
<organism evidence="6 7">
    <name type="scientific">Clytia hemisphaerica</name>
    <dbReference type="NCBI Taxonomy" id="252671"/>
    <lineage>
        <taxon>Eukaryota</taxon>
        <taxon>Metazoa</taxon>
        <taxon>Cnidaria</taxon>
        <taxon>Hydrozoa</taxon>
        <taxon>Hydroidolina</taxon>
        <taxon>Leptothecata</taxon>
        <taxon>Obeliida</taxon>
        <taxon>Clytiidae</taxon>
        <taxon>Clytia</taxon>
    </lineage>
</organism>
<dbReference type="InterPro" id="IPR002293">
    <property type="entry name" value="AA/rel_permease1"/>
</dbReference>
<protein>
    <submittedName>
        <fullName evidence="6">Uncharacterized protein</fullName>
    </submittedName>
</protein>
<keyword evidence="2 5" id="KW-0812">Transmembrane</keyword>
<dbReference type="GO" id="GO:0016020">
    <property type="term" value="C:membrane"/>
    <property type="evidence" value="ECO:0007669"/>
    <property type="project" value="UniProtKB-SubCell"/>
</dbReference>
<evidence type="ECO:0000256" key="1">
    <source>
        <dbReference type="ARBA" id="ARBA00004141"/>
    </source>
</evidence>
<accession>A0A7M5WTC4</accession>
<keyword evidence="4 5" id="KW-0472">Membrane</keyword>
<dbReference type="PANTHER" id="PTHR11785">
    <property type="entry name" value="AMINO ACID TRANSPORTER"/>
    <property type="match status" value="1"/>
</dbReference>
<reference evidence="6" key="1">
    <citation type="submission" date="2021-01" db="UniProtKB">
        <authorList>
            <consortium name="EnsemblMetazoa"/>
        </authorList>
    </citation>
    <scope>IDENTIFICATION</scope>
</reference>
<evidence type="ECO:0000256" key="2">
    <source>
        <dbReference type="ARBA" id="ARBA00022692"/>
    </source>
</evidence>
<dbReference type="Gene3D" id="1.20.1740.10">
    <property type="entry name" value="Amino acid/polyamine transporter I"/>
    <property type="match status" value="1"/>
</dbReference>
<dbReference type="PANTHER" id="PTHR11785:SF512">
    <property type="entry name" value="SOBREMESA, ISOFORM B"/>
    <property type="match status" value="1"/>
</dbReference>
<evidence type="ECO:0000256" key="4">
    <source>
        <dbReference type="ARBA" id="ARBA00023136"/>
    </source>
</evidence>
<proteinExistence type="predicted"/>
<feature type="transmembrane region" description="Helical" evidence="5">
    <location>
        <begin position="127"/>
        <end position="144"/>
    </location>
</feature>
<dbReference type="AlphaFoldDB" id="A0A7M5WTC4"/>
<dbReference type="OrthoDB" id="5982228at2759"/>
<keyword evidence="3 5" id="KW-1133">Transmembrane helix</keyword>
<evidence type="ECO:0000256" key="3">
    <source>
        <dbReference type="ARBA" id="ARBA00022989"/>
    </source>
</evidence>
<dbReference type="Proteomes" id="UP000594262">
    <property type="component" value="Unplaced"/>
</dbReference>
<evidence type="ECO:0000256" key="5">
    <source>
        <dbReference type="SAM" id="Phobius"/>
    </source>
</evidence>
<dbReference type="Pfam" id="PF13520">
    <property type="entry name" value="AA_permease_2"/>
    <property type="match status" value="1"/>
</dbReference>